<sequence>MLSSTTVAFASPVAHTDNAPQWFRPSNDGRLRSSRGSSEDNDEGLSDGWIDQDLRAGGPILAHTPSVTIYYPIANSPHREIMDPRSELCRSIQTALDEANIRIKTFDFCYRRCKSFPEGDPIPTFLVDATRESIEDKWLPASQTIYKLLQNYDLTMFNVEICDDRLNLTRYPSPVPPSDPIYPLWDKVLSEILNNINCTNVLTVECFRFGHKNDLETDPTTIIVTVEQTSPFRSWRGSREKIISILDSYNLQHVGIQITWGLVHRGRDSLDRSLPDSSWQAPLQVGLSLGVYGSKYSSSTFGGWIEIKQEAESEWQKVGLTCFRCVIPILDDLEQDDKTAILETFPTGIPLGSPITKGLLKVEQPSLKDTMLVIEDIATALSRPPDSRLTAVKEVIEEDCEVSPRSRQRYEKAIAKFATLSALKSKIEDFHKPCSQCNDLLSSSLPINPRLGTTLEANMDVYSQSYAGRVRAGSGYRQFEAEGVLIQADWALIDVPESRHSENELSTYGMIDHTDFTPLQPFVGIPATSTALYKLGRSTEITRGSFSGLKSAHLNIPDGRGGIHKVPTFEYSVTSPSPYLFSDPGDSGALVFDYDSNCIGMIFAGNPISRVSYITLLPDLFNDIRTITGAFDVRIAE</sequence>
<dbReference type="OrthoDB" id="5424209at2759"/>
<name>F2S6X1_TRIT1</name>
<keyword evidence="3" id="KW-1185">Reference proteome</keyword>
<evidence type="ECO:0000313" key="3">
    <source>
        <dbReference type="Proteomes" id="UP000009172"/>
    </source>
</evidence>
<dbReference type="Proteomes" id="UP000009172">
    <property type="component" value="Unassembled WGS sequence"/>
</dbReference>
<proteinExistence type="predicted"/>
<protein>
    <submittedName>
        <fullName evidence="2">Uncharacterized protein</fullName>
    </submittedName>
</protein>
<gene>
    <name evidence="2" type="ORF">TESG_06587</name>
</gene>
<organism evidence="2 3">
    <name type="scientific">Trichophyton tonsurans (strain CBS 112818)</name>
    <name type="common">Scalp ringworm fungus</name>
    <dbReference type="NCBI Taxonomy" id="647933"/>
    <lineage>
        <taxon>Eukaryota</taxon>
        <taxon>Fungi</taxon>
        <taxon>Dikarya</taxon>
        <taxon>Ascomycota</taxon>
        <taxon>Pezizomycotina</taxon>
        <taxon>Eurotiomycetes</taxon>
        <taxon>Eurotiomycetidae</taxon>
        <taxon>Onygenales</taxon>
        <taxon>Arthrodermataceae</taxon>
        <taxon>Trichophyton</taxon>
    </lineage>
</organism>
<evidence type="ECO:0000256" key="1">
    <source>
        <dbReference type="SAM" id="MobiDB-lite"/>
    </source>
</evidence>
<feature type="region of interest" description="Disordered" evidence="1">
    <location>
        <begin position="18"/>
        <end position="49"/>
    </location>
</feature>
<dbReference type="AlphaFoldDB" id="F2S6X1"/>
<evidence type="ECO:0000313" key="2">
    <source>
        <dbReference type="EMBL" id="EGD99320.1"/>
    </source>
</evidence>
<accession>F2S6X1</accession>
<dbReference type="EMBL" id="GG698520">
    <property type="protein sequence ID" value="EGD99320.1"/>
    <property type="molecule type" value="Genomic_DNA"/>
</dbReference>
<dbReference type="HOGENOM" id="CLU_028989_0_0_1"/>
<reference evidence="3" key="1">
    <citation type="journal article" date="2012" name="MBio">
        <title>Comparative genome analysis of Trichophyton rubrum and related dermatophytes reveals candidate genes involved in infection.</title>
        <authorList>
            <person name="Martinez D.A."/>
            <person name="Oliver B.G."/>
            <person name="Graeser Y."/>
            <person name="Goldberg J.M."/>
            <person name="Li W."/>
            <person name="Martinez-Rossi N.M."/>
            <person name="Monod M."/>
            <person name="Shelest E."/>
            <person name="Barton R.C."/>
            <person name="Birch E."/>
            <person name="Brakhage A.A."/>
            <person name="Chen Z."/>
            <person name="Gurr S.J."/>
            <person name="Heiman D."/>
            <person name="Heitman J."/>
            <person name="Kosti I."/>
            <person name="Rossi A."/>
            <person name="Saif S."/>
            <person name="Samalova M."/>
            <person name="Saunders C.W."/>
            <person name="Shea T."/>
            <person name="Summerbell R.C."/>
            <person name="Xu J."/>
            <person name="Young S."/>
            <person name="Zeng Q."/>
            <person name="Birren B.W."/>
            <person name="Cuomo C.A."/>
            <person name="White T.C."/>
        </authorList>
    </citation>
    <scope>NUCLEOTIDE SEQUENCE [LARGE SCALE GENOMIC DNA]</scope>
    <source>
        <strain evidence="3">CBS 112818</strain>
    </source>
</reference>